<comment type="similarity">
    <text evidence="1">Belongs to the MEG family.</text>
</comment>
<sequence length="89" mass="9699">MEKYTKQASALVFFSLLLLGYFTAYAQSQGIDEVGAPAPGPAEQGFEKLSGAQCAQGLLPCKDNKCWCCINCRSKQCFFTQAQCSHACF</sequence>
<evidence type="ECO:0000259" key="4">
    <source>
        <dbReference type="Pfam" id="PF24153"/>
    </source>
</evidence>
<dbReference type="OrthoDB" id="680835at2759"/>
<evidence type="ECO:0000256" key="3">
    <source>
        <dbReference type="SAM" id="SignalP"/>
    </source>
</evidence>
<dbReference type="EMBL" id="JACEFO010003186">
    <property type="protein sequence ID" value="KAF8643430.1"/>
    <property type="molecule type" value="Genomic_DNA"/>
</dbReference>
<evidence type="ECO:0000313" key="6">
    <source>
        <dbReference type="Proteomes" id="UP000636709"/>
    </source>
</evidence>
<feature type="signal peptide" evidence="3">
    <location>
        <begin position="1"/>
        <end position="28"/>
    </location>
</feature>
<comment type="caution">
    <text evidence="5">The sequence shown here is derived from an EMBL/GenBank/DDBJ whole genome shotgun (WGS) entry which is preliminary data.</text>
</comment>
<evidence type="ECO:0000313" key="5">
    <source>
        <dbReference type="EMBL" id="KAF8643430.1"/>
    </source>
</evidence>
<dbReference type="InterPro" id="IPR056205">
    <property type="entry name" value="Meg"/>
</dbReference>
<gene>
    <name evidence="5" type="ORF">HU200_066860</name>
</gene>
<organism evidence="5 6">
    <name type="scientific">Digitaria exilis</name>
    <dbReference type="NCBI Taxonomy" id="1010633"/>
    <lineage>
        <taxon>Eukaryota</taxon>
        <taxon>Viridiplantae</taxon>
        <taxon>Streptophyta</taxon>
        <taxon>Embryophyta</taxon>
        <taxon>Tracheophyta</taxon>
        <taxon>Spermatophyta</taxon>
        <taxon>Magnoliopsida</taxon>
        <taxon>Liliopsida</taxon>
        <taxon>Poales</taxon>
        <taxon>Poaceae</taxon>
        <taxon>PACMAD clade</taxon>
        <taxon>Panicoideae</taxon>
        <taxon>Panicodae</taxon>
        <taxon>Paniceae</taxon>
        <taxon>Anthephorinae</taxon>
        <taxon>Digitaria</taxon>
    </lineage>
</organism>
<reference evidence="5" key="1">
    <citation type="submission" date="2020-07" db="EMBL/GenBank/DDBJ databases">
        <title>Genome sequence and genetic diversity analysis of an under-domesticated orphan crop, white fonio (Digitaria exilis).</title>
        <authorList>
            <person name="Bennetzen J.L."/>
            <person name="Chen S."/>
            <person name="Ma X."/>
            <person name="Wang X."/>
            <person name="Yssel A.E.J."/>
            <person name="Chaluvadi S.R."/>
            <person name="Johnson M."/>
            <person name="Gangashetty P."/>
            <person name="Hamidou F."/>
            <person name="Sanogo M.D."/>
            <person name="Zwaenepoel A."/>
            <person name="Wallace J."/>
            <person name="Van De Peer Y."/>
            <person name="Van Deynze A."/>
        </authorList>
    </citation>
    <scope>NUCLEOTIDE SEQUENCE</scope>
    <source>
        <tissue evidence="5">Leaves</tissue>
    </source>
</reference>
<dbReference type="AlphaFoldDB" id="A0A834ZXH3"/>
<proteinExistence type="inferred from homology"/>
<name>A0A834ZXH3_9POAL</name>
<dbReference type="Pfam" id="PF24153">
    <property type="entry name" value="Meg"/>
    <property type="match status" value="1"/>
</dbReference>
<keyword evidence="3" id="KW-0732">Signal</keyword>
<dbReference type="Proteomes" id="UP000636709">
    <property type="component" value="Unassembled WGS sequence"/>
</dbReference>
<keyword evidence="6" id="KW-1185">Reference proteome</keyword>
<protein>
    <recommendedName>
        <fullName evidence="4">Meg domain-containing protein</fullName>
    </recommendedName>
</protein>
<feature type="domain" description="Meg" evidence="4">
    <location>
        <begin position="1"/>
        <end position="89"/>
    </location>
</feature>
<feature type="chain" id="PRO_5032559318" description="Meg domain-containing protein" evidence="3">
    <location>
        <begin position="29"/>
        <end position="89"/>
    </location>
</feature>
<keyword evidence="2" id="KW-1015">Disulfide bond</keyword>
<evidence type="ECO:0000256" key="1">
    <source>
        <dbReference type="ARBA" id="ARBA00010149"/>
    </source>
</evidence>
<accession>A0A834ZXH3</accession>
<evidence type="ECO:0000256" key="2">
    <source>
        <dbReference type="ARBA" id="ARBA00023157"/>
    </source>
</evidence>